<dbReference type="PANTHER" id="PTHR12308:SF83">
    <property type="entry name" value="ANOCTAMIN"/>
    <property type="match status" value="1"/>
</dbReference>
<sequence length="336" mass="38889">MFYSLPHLNCDPAGCLIELCIQLAIIMVGKQTFNNAKEILLPKFMNWFKFRKVKELEEKKKEKVASWEKDYVMESMPNLGLFDEYLEMVIQYGFVTIFVAAFPLAPLFALLNNIIEIRLDAYKFITQWRRPLAMKAQDIGIWFGILRGISQVAIMTNALIIAFTSDFIPKLVYMYAYNDNETLNGYVNFSLSVFNVSDFEKDSRPADLKVNEFGNVTECRYRDYRNPPGSPDAYEFTIVYWHILAARLAFIIFFVLTVQLSIWAIAFIVPDVPRIVKLQMLREKYLATEAVIEAEHLRVEDVANIFSNEARKRQLDRFQSGSGVGPKLDDKSQPLY</sequence>
<evidence type="ECO:0000256" key="5">
    <source>
        <dbReference type="ARBA" id="ARBA00023136"/>
    </source>
</evidence>
<comment type="caution">
    <text evidence="6">Lacks conserved residue(s) required for the propagation of feature annotation.</text>
</comment>
<keyword evidence="5 6" id="KW-0472">Membrane</keyword>
<dbReference type="InterPro" id="IPR007632">
    <property type="entry name" value="Anoctamin"/>
</dbReference>
<feature type="domain" description="Anoctamin transmembrane" evidence="7">
    <location>
        <begin position="8"/>
        <end position="283"/>
    </location>
</feature>
<comment type="caution">
    <text evidence="8">The sequence shown here is derived from an EMBL/GenBank/DDBJ whole genome shotgun (WGS) entry which is preliminary data.</text>
</comment>
<evidence type="ECO:0000256" key="6">
    <source>
        <dbReference type="RuleBase" id="RU280814"/>
    </source>
</evidence>
<dbReference type="Pfam" id="PF04547">
    <property type="entry name" value="Anoctamin"/>
    <property type="match status" value="1"/>
</dbReference>
<feature type="transmembrane region" description="Helical" evidence="6">
    <location>
        <begin position="238"/>
        <end position="269"/>
    </location>
</feature>
<dbReference type="PANTHER" id="PTHR12308">
    <property type="entry name" value="ANOCTAMIN"/>
    <property type="match status" value="1"/>
</dbReference>
<dbReference type="GO" id="GO:0005886">
    <property type="term" value="C:plasma membrane"/>
    <property type="evidence" value="ECO:0007669"/>
    <property type="project" value="TreeGrafter"/>
</dbReference>
<dbReference type="Proteomes" id="UP000678393">
    <property type="component" value="Unassembled WGS sequence"/>
</dbReference>
<evidence type="ECO:0000256" key="4">
    <source>
        <dbReference type="ARBA" id="ARBA00022989"/>
    </source>
</evidence>
<evidence type="ECO:0000256" key="3">
    <source>
        <dbReference type="ARBA" id="ARBA00022692"/>
    </source>
</evidence>
<organism evidence="8 9">
    <name type="scientific">Candidula unifasciata</name>
    <dbReference type="NCBI Taxonomy" id="100452"/>
    <lineage>
        <taxon>Eukaryota</taxon>
        <taxon>Metazoa</taxon>
        <taxon>Spiralia</taxon>
        <taxon>Lophotrochozoa</taxon>
        <taxon>Mollusca</taxon>
        <taxon>Gastropoda</taxon>
        <taxon>Heterobranchia</taxon>
        <taxon>Euthyneura</taxon>
        <taxon>Panpulmonata</taxon>
        <taxon>Eupulmonata</taxon>
        <taxon>Stylommatophora</taxon>
        <taxon>Helicina</taxon>
        <taxon>Helicoidea</taxon>
        <taxon>Geomitridae</taxon>
        <taxon>Candidula</taxon>
    </lineage>
</organism>
<gene>
    <name evidence="8" type="ORF">CUNI_LOCUS12319</name>
</gene>
<evidence type="ECO:0000313" key="9">
    <source>
        <dbReference type="Proteomes" id="UP000678393"/>
    </source>
</evidence>
<keyword evidence="4 6" id="KW-1133">Transmembrane helix</keyword>
<evidence type="ECO:0000313" key="8">
    <source>
        <dbReference type="EMBL" id="CAG5126761.1"/>
    </source>
</evidence>
<keyword evidence="9" id="KW-1185">Reference proteome</keyword>
<dbReference type="InterPro" id="IPR049452">
    <property type="entry name" value="Anoctamin_TM"/>
</dbReference>
<keyword evidence="3 6" id="KW-0812">Transmembrane</keyword>
<comment type="similarity">
    <text evidence="2 6">Belongs to the anoctamin family.</text>
</comment>
<evidence type="ECO:0000259" key="7">
    <source>
        <dbReference type="Pfam" id="PF04547"/>
    </source>
</evidence>
<dbReference type="AlphaFoldDB" id="A0A8S3ZIN1"/>
<proteinExistence type="inferred from homology"/>
<dbReference type="GO" id="GO:0005254">
    <property type="term" value="F:chloride channel activity"/>
    <property type="evidence" value="ECO:0007669"/>
    <property type="project" value="TreeGrafter"/>
</dbReference>
<dbReference type="EMBL" id="CAJHNH020002446">
    <property type="protein sequence ID" value="CAG5126761.1"/>
    <property type="molecule type" value="Genomic_DNA"/>
</dbReference>
<reference evidence="8" key="1">
    <citation type="submission" date="2021-04" db="EMBL/GenBank/DDBJ databases">
        <authorList>
            <consortium name="Molecular Ecology Group"/>
        </authorList>
    </citation>
    <scope>NUCLEOTIDE SEQUENCE</scope>
</reference>
<evidence type="ECO:0000256" key="2">
    <source>
        <dbReference type="ARBA" id="ARBA00009671"/>
    </source>
</evidence>
<evidence type="ECO:0000256" key="1">
    <source>
        <dbReference type="ARBA" id="ARBA00004141"/>
    </source>
</evidence>
<comment type="subcellular location">
    <subcellularLocation>
        <location evidence="1 6">Membrane</location>
        <topology evidence="1 6">Multi-pass membrane protein</topology>
    </subcellularLocation>
</comment>
<protein>
    <recommendedName>
        <fullName evidence="6">Anoctamin</fullName>
    </recommendedName>
</protein>
<feature type="transmembrane region" description="Helical" evidence="6">
    <location>
        <begin position="139"/>
        <end position="163"/>
    </location>
</feature>
<accession>A0A8S3ZIN1</accession>
<feature type="transmembrane region" description="Helical" evidence="6">
    <location>
        <begin position="89"/>
        <end position="111"/>
    </location>
</feature>
<name>A0A8S3ZIN1_9EUPU</name>
<dbReference type="OrthoDB" id="296386at2759"/>